<feature type="chain" id="PRO_5014417944" description="Probable glucan endo-1,3-beta-glucosidase eglC" evidence="24">
    <location>
        <begin position="20"/>
        <end position="414"/>
    </location>
</feature>
<evidence type="ECO:0000256" key="24">
    <source>
        <dbReference type="SAM" id="SignalP"/>
    </source>
</evidence>
<keyword evidence="9" id="KW-0964">Secreted</keyword>
<dbReference type="GO" id="GO:0042973">
    <property type="term" value="F:glucan endo-1,3-beta-D-glucosidase activity"/>
    <property type="evidence" value="ECO:0007669"/>
    <property type="project" value="UniProtKB-EC"/>
</dbReference>
<comment type="function">
    <text evidence="19">Glucanases play a role in cell expansion during growth, in cell-cell fusion during mating, and in spore release during sporulation. This enzyme may be involved in beta-glucan degradation and also function biosynthetically as a transglycosylase.</text>
</comment>
<evidence type="ECO:0000256" key="11">
    <source>
        <dbReference type="ARBA" id="ARBA00022729"/>
    </source>
</evidence>
<evidence type="ECO:0000313" key="25">
    <source>
        <dbReference type="EMBL" id="PMD13132.1"/>
    </source>
</evidence>
<reference evidence="25 26" key="1">
    <citation type="submission" date="2016-05" db="EMBL/GenBank/DDBJ databases">
        <title>A degradative enzymes factory behind the ericoid mycorrhizal symbiosis.</title>
        <authorList>
            <consortium name="DOE Joint Genome Institute"/>
            <person name="Martino E."/>
            <person name="Morin E."/>
            <person name="Grelet G."/>
            <person name="Kuo A."/>
            <person name="Kohler A."/>
            <person name="Daghino S."/>
            <person name="Barry K."/>
            <person name="Choi C."/>
            <person name="Cichocki N."/>
            <person name="Clum A."/>
            <person name="Copeland A."/>
            <person name="Hainaut M."/>
            <person name="Haridas S."/>
            <person name="Labutti K."/>
            <person name="Lindquist E."/>
            <person name="Lipzen A."/>
            <person name="Khouja H.-R."/>
            <person name="Murat C."/>
            <person name="Ohm R."/>
            <person name="Olson A."/>
            <person name="Spatafora J."/>
            <person name="Veneault-Fourrey C."/>
            <person name="Henrissat B."/>
            <person name="Grigoriev I."/>
            <person name="Martin F."/>
            <person name="Perotto S."/>
        </authorList>
    </citation>
    <scope>NUCLEOTIDE SEQUENCE [LARGE SCALE GENOMIC DNA]</scope>
    <source>
        <strain evidence="25 26">UAMH 7357</strain>
    </source>
</reference>
<evidence type="ECO:0000256" key="14">
    <source>
        <dbReference type="ARBA" id="ARBA00023180"/>
    </source>
</evidence>
<evidence type="ECO:0000256" key="9">
    <source>
        <dbReference type="ARBA" id="ARBA00022525"/>
    </source>
</evidence>
<keyword evidence="14" id="KW-0325">Glycoprotein</keyword>
<dbReference type="EMBL" id="KZ613535">
    <property type="protein sequence ID" value="PMD13132.1"/>
    <property type="molecule type" value="Genomic_DNA"/>
</dbReference>
<evidence type="ECO:0000256" key="17">
    <source>
        <dbReference type="ARBA" id="ARBA00023316"/>
    </source>
</evidence>
<dbReference type="AlphaFoldDB" id="A0A2J6PGF4"/>
<evidence type="ECO:0000256" key="15">
    <source>
        <dbReference type="ARBA" id="ARBA00023277"/>
    </source>
</evidence>
<comment type="catalytic activity">
    <reaction evidence="1">
        <text>Hydrolysis of (1-&gt;3)-beta-D-glucosidic linkages in (1-&gt;3)-beta-D-glucans.</text>
        <dbReference type="EC" id="3.2.1.39"/>
    </reaction>
</comment>
<evidence type="ECO:0000256" key="22">
    <source>
        <dbReference type="RuleBase" id="RU004335"/>
    </source>
</evidence>
<gene>
    <name evidence="25" type="ORF">NA56DRAFT_651947</name>
</gene>
<feature type="region of interest" description="Disordered" evidence="23">
    <location>
        <begin position="334"/>
        <end position="390"/>
    </location>
</feature>
<dbReference type="PANTHER" id="PTHR16631">
    <property type="entry name" value="GLUCAN 1,3-BETA-GLUCOSIDASE"/>
    <property type="match status" value="1"/>
</dbReference>
<evidence type="ECO:0000256" key="10">
    <source>
        <dbReference type="ARBA" id="ARBA00022622"/>
    </source>
</evidence>
<comment type="subcellular location">
    <subcellularLocation>
        <location evidence="3">Cell membrane</location>
        <topology evidence="3">Lipid-anchor</topology>
        <topology evidence="3">GPI-anchor</topology>
    </subcellularLocation>
    <subcellularLocation>
        <location evidence="2">Secreted</location>
        <location evidence="2">Cell wall</location>
    </subcellularLocation>
</comment>
<feature type="compositionally biased region" description="Gly residues" evidence="23">
    <location>
        <begin position="363"/>
        <end position="375"/>
    </location>
</feature>
<feature type="compositionally biased region" description="Low complexity" evidence="23">
    <location>
        <begin position="334"/>
        <end position="362"/>
    </location>
</feature>
<keyword evidence="15" id="KW-0119">Carbohydrate metabolism</keyword>
<accession>A0A2J6PGF4</accession>
<dbReference type="Pfam" id="PF00332">
    <property type="entry name" value="Glyco_hydro_17"/>
    <property type="match status" value="1"/>
</dbReference>
<feature type="compositionally biased region" description="Low complexity" evidence="23">
    <location>
        <begin position="376"/>
        <end position="388"/>
    </location>
</feature>
<comment type="similarity">
    <text evidence="4 22">Belongs to the glycosyl hydrolase 17 family.</text>
</comment>
<dbReference type="OrthoDB" id="77201at2759"/>
<evidence type="ECO:0000256" key="19">
    <source>
        <dbReference type="ARBA" id="ARBA00025152"/>
    </source>
</evidence>
<dbReference type="InterPro" id="IPR050732">
    <property type="entry name" value="Beta-glucan_modifiers"/>
</dbReference>
<dbReference type="GO" id="GO:0005886">
    <property type="term" value="C:plasma membrane"/>
    <property type="evidence" value="ECO:0007669"/>
    <property type="project" value="UniProtKB-SubCell"/>
</dbReference>
<evidence type="ECO:0000256" key="1">
    <source>
        <dbReference type="ARBA" id="ARBA00000382"/>
    </source>
</evidence>
<dbReference type="PANTHER" id="PTHR16631:SF13">
    <property type="entry name" value="GLUCAN ENDO-1,3-BETA-GLUCOSIDASE EGLC-RELATED"/>
    <property type="match status" value="1"/>
</dbReference>
<dbReference type="GO" id="GO:0009986">
    <property type="term" value="C:cell surface"/>
    <property type="evidence" value="ECO:0007669"/>
    <property type="project" value="TreeGrafter"/>
</dbReference>
<keyword evidence="17" id="KW-0961">Cell wall biogenesis/degradation</keyword>
<dbReference type="GO" id="GO:0005576">
    <property type="term" value="C:extracellular region"/>
    <property type="evidence" value="ECO:0007669"/>
    <property type="project" value="TreeGrafter"/>
</dbReference>
<evidence type="ECO:0000256" key="8">
    <source>
        <dbReference type="ARBA" id="ARBA00022512"/>
    </source>
</evidence>
<dbReference type="GO" id="GO:0009277">
    <property type="term" value="C:fungal-type cell wall"/>
    <property type="evidence" value="ECO:0007669"/>
    <property type="project" value="TreeGrafter"/>
</dbReference>
<evidence type="ECO:0000256" key="21">
    <source>
        <dbReference type="ARBA" id="ARBA00032906"/>
    </source>
</evidence>
<evidence type="ECO:0000256" key="3">
    <source>
        <dbReference type="ARBA" id="ARBA00004609"/>
    </source>
</evidence>
<sequence>MRTSTFLSVAAALTSSVSATVYQGFNYGSTFTDNTAKTQADFEAEFTAAKNLVGTSGAFTSARLYTMIQGNTVSDPIQAIPAAIKEKTSLLLGIWASGGQAGVTNEIAALTAAITNYGTDFTDLVVGLSVGSEDLYRVSVTGLINDPTGVGADPTTLVEYITQVKTAIKGTALANVPIGHVDTWNSWTNSSNNAVIDAIDWLGVDEYPYFQNTVSNSIDSAYDLFWEAYNATAAAGGGKPVWITETGWPISGKTENLGVPSLANAKTFWDEIGCASAFGKVNTWWYVLQDAAPTTPVPSFGLLGSTTSDATLGTQQPLYDLSCANVSLPASLLSSPSTATTSGATATRTGSTSGTQTTPGSAGSTGTGTGSGSGTSGTSSSQSVSPSTKANGASTVAASSMFLACALFAGAALF</sequence>
<keyword evidence="10" id="KW-0336">GPI-anchor</keyword>
<evidence type="ECO:0000256" key="6">
    <source>
        <dbReference type="ARBA" id="ARBA00019762"/>
    </source>
</evidence>
<dbReference type="InterPro" id="IPR017853">
    <property type="entry name" value="GH"/>
</dbReference>
<evidence type="ECO:0000256" key="12">
    <source>
        <dbReference type="ARBA" id="ARBA00022801"/>
    </source>
</evidence>
<keyword evidence="11 24" id="KW-0732">Signal</keyword>
<evidence type="ECO:0000256" key="7">
    <source>
        <dbReference type="ARBA" id="ARBA00022475"/>
    </source>
</evidence>
<dbReference type="EC" id="3.2.1.39" evidence="5"/>
<evidence type="ECO:0000256" key="5">
    <source>
        <dbReference type="ARBA" id="ARBA00012780"/>
    </source>
</evidence>
<keyword evidence="7" id="KW-1003">Cell membrane</keyword>
<dbReference type="GO" id="GO:0071555">
    <property type="term" value="P:cell wall organization"/>
    <property type="evidence" value="ECO:0007669"/>
    <property type="project" value="UniProtKB-KW"/>
</dbReference>
<dbReference type="Gene3D" id="3.20.20.80">
    <property type="entry name" value="Glycosidases"/>
    <property type="match status" value="1"/>
</dbReference>
<evidence type="ECO:0000313" key="26">
    <source>
        <dbReference type="Proteomes" id="UP000235672"/>
    </source>
</evidence>
<evidence type="ECO:0000256" key="4">
    <source>
        <dbReference type="ARBA" id="ARBA00008773"/>
    </source>
</evidence>
<dbReference type="FunFam" id="3.20.20.80:FF:000233">
    <property type="entry name" value="Probable glucan endo-1,3-beta-glucosidase eglC"/>
    <property type="match status" value="1"/>
</dbReference>
<evidence type="ECO:0000256" key="18">
    <source>
        <dbReference type="ARBA" id="ARBA00023326"/>
    </source>
</evidence>
<keyword evidence="13" id="KW-0472">Membrane</keyword>
<keyword evidence="16" id="KW-0449">Lipoprotein</keyword>
<evidence type="ECO:0000256" key="2">
    <source>
        <dbReference type="ARBA" id="ARBA00004191"/>
    </source>
</evidence>
<dbReference type="STRING" id="1745343.A0A2J6PGF4"/>
<dbReference type="GO" id="GO:0000272">
    <property type="term" value="P:polysaccharide catabolic process"/>
    <property type="evidence" value="ECO:0007669"/>
    <property type="project" value="UniProtKB-KW"/>
</dbReference>
<evidence type="ECO:0000256" key="23">
    <source>
        <dbReference type="SAM" id="MobiDB-lite"/>
    </source>
</evidence>
<evidence type="ECO:0000256" key="20">
    <source>
        <dbReference type="ARBA" id="ARBA00032134"/>
    </source>
</evidence>
<proteinExistence type="inferred from homology"/>
<keyword evidence="12 25" id="KW-0378">Hydrolase</keyword>
<organism evidence="25 26">
    <name type="scientific">Hyaloscypha hepaticicola</name>
    <dbReference type="NCBI Taxonomy" id="2082293"/>
    <lineage>
        <taxon>Eukaryota</taxon>
        <taxon>Fungi</taxon>
        <taxon>Dikarya</taxon>
        <taxon>Ascomycota</taxon>
        <taxon>Pezizomycotina</taxon>
        <taxon>Leotiomycetes</taxon>
        <taxon>Helotiales</taxon>
        <taxon>Hyaloscyphaceae</taxon>
        <taxon>Hyaloscypha</taxon>
    </lineage>
</organism>
<keyword evidence="8" id="KW-0134">Cell wall</keyword>
<dbReference type="InterPro" id="IPR000490">
    <property type="entry name" value="Glyco_hydro_17"/>
</dbReference>
<dbReference type="SUPFAM" id="SSF51445">
    <property type="entry name" value="(Trans)glycosidases"/>
    <property type="match status" value="1"/>
</dbReference>
<dbReference type="Proteomes" id="UP000235672">
    <property type="component" value="Unassembled WGS sequence"/>
</dbReference>
<evidence type="ECO:0000256" key="16">
    <source>
        <dbReference type="ARBA" id="ARBA00023288"/>
    </source>
</evidence>
<evidence type="ECO:0000256" key="13">
    <source>
        <dbReference type="ARBA" id="ARBA00023136"/>
    </source>
</evidence>
<keyword evidence="26" id="KW-1185">Reference proteome</keyword>
<feature type="signal peptide" evidence="24">
    <location>
        <begin position="1"/>
        <end position="19"/>
    </location>
</feature>
<name>A0A2J6PGF4_9HELO</name>
<keyword evidence="18" id="KW-0624">Polysaccharide degradation</keyword>
<protein>
    <recommendedName>
        <fullName evidence="6">Probable glucan endo-1,3-beta-glucosidase eglC</fullName>
        <ecNumber evidence="5">3.2.1.39</ecNumber>
    </recommendedName>
    <alternativeName>
        <fullName evidence="20">Endo-1,3-beta-glucanase eglC</fullName>
    </alternativeName>
    <alternativeName>
        <fullName evidence="21">Laminarinase eglC</fullName>
    </alternativeName>
</protein>
<dbReference type="GO" id="GO:0098552">
    <property type="term" value="C:side of membrane"/>
    <property type="evidence" value="ECO:0007669"/>
    <property type="project" value="UniProtKB-KW"/>
</dbReference>